<proteinExistence type="predicted"/>
<dbReference type="PANTHER" id="PTHR31286">
    <property type="entry name" value="GLYCINE-RICH CELL WALL STRUCTURAL PROTEIN 1.8-LIKE"/>
    <property type="match status" value="1"/>
</dbReference>
<feature type="compositionally biased region" description="Basic and acidic residues" evidence="1">
    <location>
        <begin position="288"/>
        <end position="308"/>
    </location>
</feature>
<feature type="domain" description="Zinc knuckle CX2CX4HX4C" evidence="2">
    <location>
        <begin position="77"/>
        <end position="120"/>
    </location>
</feature>
<organism evidence="3">
    <name type="scientific">Brassica oleracea</name>
    <name type="common">Wild cabbage</name>
    <dbReference type="NCBI Taxonomy" id="3712"/>
    <lineage>
        <taxon>Eukaryota</taxon>
        <taxon>Viridiplantae</taxon>
        <taxon>Streptophyta</taxon>
        <taxon>Embryophyta</taxon>
        <taxon>Tracheophyta</taxon>
        <taxon>Spermatophyta</taxon>
        <taxon>Magnoliopsida</taxon>
        <taxon>eudicotyledons</taxon>
        <taxon>Gunneridae</taxon>
        <taxon>Pentapetalae</taxon>
        <taxon>rosids</taxon>
        <taxon>malvids</taxon>
        <taxon>Brassicales</taxon>
        <taxon>Brassicaceae</taxon>
        <taxon>Brassiceae</taxon>
        <taxon>Brassica</taxon>
    </lineage>
</organism>
<name>A0A3P6F2V9_BRAOL</name>
<dbReference type="AlphaFoldDB" id="A0A3P6F2V9"/>
<dbReference type="InterPro" id="IPR040256">
    <property type="entry name" value="At4g02000-like"/>
</dbReference>
<sequence length="327" mass="37664">MTHRYSRAAKGKWKDDRPPFRKPLVKIPVSDSSDLIERNRLTLIGRETFDAIGAALGPIELCDYDRARMKVQINGLEPLIMRMDIQLPSKKVIEVELEYEKLEKHCFFCKSLSHEDEDCELRPPSKHGRDNRPFDTAQQNTLDRIEESKRRQEVRKQSRSRHAHAIDGARWTNYKHGEPRNAHYTDRDGSSRMASERSSEFEENKRRYDDRGGSVRSNLSSRKTPPRRESQEKLTSGFISHSRNLPLPRLPAKPLISPTRDASSKSNHSPGTTAAPVQRRSSLASRLSDPRDTNSLSEERIPAKERLSVHTQRTSQMERTEAQSNFK</sequence>
<dbReference type="Pfam" id="PF14392">
    <property type="entry name" value="zf-CCHC_4"/>
    <property type="match status" value="1"/>
</dbReference>
<accession>A0A3P6F2V9</accession>
<reference evidence="3" key="1">
    <citation type="submission" date="2018-11" db="EMBL/GenBank/DDBJ databases">
        <authorList>
            <consortium name="Genoscope - CEA"/>
            <person name="William W."/>
        </authorList>
    </citation>
    <scope>NUCLEOTIDE SEQUENCE</scope>
</reference>
<feature type="compositionally biased region" description="Basic and acidic residues" evidence="1">
    <location>
        <begin position="175"/>
        <end position="213"/>
    </location>
</feature>
<protein>
    <recommendedName>
        <fullName evidence="2">Zinc knuckle CX2CX4HX4C domain-containing protein</fullName>
    </recommendedName>
</protein>
<evidence type="ECO:0000313" key="3">
    <source>
        <dbReference type="EMBL" id="VDD41604.1"/>
    </source>
</evidence>
<evidence type="ECO:0000259" key="2">
    <source>
        <dbReference type="Pfam" id="PF14392"/>
    </source>
</evidence>
<gene>
    <name evidence="3" type="ORF">BOLC5T29151H</name>
</gene>
<feature type="compositionally biased region" description="Polar residues" evidence="1">
    <location>
        <begin position="260"/>
        <end position="272"/>
    </location>
</feature>
<feature type="compositionally biased region" description="Basic and acidic residues" evidence="1">
    <location>
        <begin position="143"/>
        <end position="156"/>
    </location>
</feature>
<dbReference type="PANTHER" id="PTHR31286:SF163">
    <property type="entry name" value="ZINC KNUCKLE CX2CX4HX4C DOMAIN-CONTAINING PROTEIN"/>
    <property type="match status" value="1"/>
</dbReference>
<feature type="region of interest" description="Disordered" evidence="1">
    <location>
        <begin position="117"/>
        <end position="327"/>
    </location>
</feature>
<dbReference type="InterPro" id="IPR025836">
    <property type="entry name" value="Zn_knuckle_CX2CX4HX4C"/>
</dbReference>
<evidence type="ECO:0000256" key="1">
    <source>
        <dbReference type="SAM" id="MobiDB-lite"/>
    </source>
</evidence>
<dbReference type="EMBL" id="LR031877">
    <property type="protein sequence ID" value="VDD41604.1"/>
    <property type="molecule type" value="Genomic_DNA"/>
</dbReference>
<feature type="compositionally biased region" description="Basic and acidic residues" evidence="1">
    <location>
        <begin position="120"/>
        <end position="133"/>
    </location>
</feature>
<feature type="compositionally biased region" description="Polar residues" evidence="1">
    <location>
        <begin position="233"/>
        <end position="243"/>
    </location>
</feature>